<dbReference type="STRING" id="436010.A0A166S043"/>
<gene>
    <name evidence="2" type="ORF">FIBSPDRAFT_728417</name>
</gene>
<organism evidence="2 3">
    <name type="scientific">Athelia psychrophila</name>
    <dbReference type="NCBI Taxonomy" id="1759441"/>
    <lineage>
        <taxon>Eukaryota</taxon>
        <taxon>Fungi</taxon>
        <taxon>Dikarya</taxon>
        <taxon>Basidiomycota</taxon>
        <taxon>Agaricomycotina</taxon>
        <taxon>Agaricomycetes</taxon>
        <taxon>Agaricomycetidae</taxon>
        <taxon>Atheliales</taxon>
        <taxon>Atheliaceae</taxon>
        <taxon>Athelia</taxon>
    </lineage>
</organism>
<dbReference type="EMBL" id="KV417501">
    <property type="protein sequence ID" value="KZP28852.1"/>
    <property type="molecule type" value="Genomic_DNA"/>
</dbReference>
<reference evidence="2 3" key="1">
    <citation type="journal article" date="2016" name="Mol. Biol. Evol.">
        <title>Comparative Genomics of Early-Diverging Mushroom-Forming Fungi Provides Insights into the Origins of Lignocellulose Decay Capabilities.</title>
        <authorList>
            <person name="Nagy L.G."/>
            <person name="Riley R."/>
            <person name="Tritt A."/>
            <person name="Adam C."/>
            <person name="Daum C."/>
            <person name="Floudas D."/>
            <person name="Sun H."/>
            <person name="Yadav J.S."/>
            <person name="Pangilinan J."/>
            <person name="Larsson K.H."/>
            <person name="Matsuura K."/>
            <person name="Barry K."/>
            <person name="Labutti K."/>
            <person name="Kuo R."/>
            <person name="Ohm R.A."/>
            <person name="Bhattacharya S.S."/>
            <person name="Shirouzu T."/>
            <person name="Yoshinaga Y."/>
            <person name="Martin F.M."/>
            <person name="Grigoriev I.V."/>
            <person name="Hibbett D.S."/>
        </authorList>
    </citation>
    <scope>NUCLEOTIDE SEQUENCE [LARGE SCALE GENOMIC DNA]</scope>
    <source>
        <strain evidence="2 3">CBS 109695</strain>
    </source>
</reference>
<proteinExistence type="predicted"/>
<dbReference type="AlphaFoldDB" id="A0A166S043"/>
<accession>A0A166S043</accession>
<name>A0A166S043_9AGAM</name>
<feature type="compositionally biased region" description="Polar residues" evidence="1">
    <location>
        <begin position="1"/>
        <end position="14"/>
    </location>
</feature>
<evidence type="ECO:0000313" key="3">
    <source>
        <dbReference type="Proteomes" id="UP000076532"/>
    </source>
</evidence>
<dbReference type="OrthoDB" id="2400485at2759"/>
<dbReference type="PANTHER" id="PTHR34213:SF2">
    <property type="entry name" value="NUCLEAR TRANSPORT FACTOR 2 (NTF2) FAMILY PROTEIN"/>
    <property type="match status" value="1"/>
</dbReference>
<feature type="region of interest" description="Disordered" evidence="1">
    <location>
        <begin position="1"/>
        <end position="23"/>
    </location>
</feature>
<evidence type="ECO:0008006" key="4">
    <source>
        <dbReference type="Google" id="ProtNLM"/>
    </source>
</evidence>
<evidence type="ECO:0000313" key="2">
    <source>
        <dbReference type="EMBL" id="KZP28852.1"/>
    </source>
</evidence>
<keyword evidence="3" id="KW-1185">Reference proteome</keyword>
<sequence length="181" mass="19920">MSSNANASGLTPEQSKALKERAAEPGEQKIIAAVKELYECKAQESTFSIYADSAVFHDPIGIAQGKGSIRAQFMGLAKIFEKADIPKFRILENPPNLDKSTILIDQDVVYYRKAASDPTKTVNSLLTIKTDSSHLVTSHTEEWNHSKETTADDGFFGLLNEQRKKITAGVTDMFVGKEPKN</sequence>
<dbReference type="PANTHER" id="PTHR34213">
    <property type="entry name" value="NUCLEAR TRANSPORT FACTOR 2 (NTF2) FAMILY PROTEIN"/>
    <property type="match status" value="1"/>
</dbReference>
<protein>
    <recommendedName>
        <fullName evidence="4">SnoaL-like domain-containing protein</fullName>
    </recommendedName>
</protein>
<dbReference type="Proteomes" id="UP000076532">
    <property type="component" value="Unassembled WGS sequence"/>
</dbReference>
<evidence type="ECO:0000256" key="1">
    <source>
        <dbReference type="SAM" id="MobiDB-lite"/>
    </source>
</evidence>